<feature type="compositionally biased region" description="Low complexity" evidence="1">
    <location>
        <begin position="373"/>
        <end position="407"/>
    </location>
</feature>
<dbReference type="EMBL" id="ML996099">
    <property type="protein sequence ID" value="KAF2740588.1"/>
    <property type="molecule type" value="Genomic_DNA"/>
</dbReference>
<comment type="caution">
    <text evidence="2">The sequence shown here is derived from an EMBL/GenBank/DDBJ whole genome shotgun (WGS) entry which is preliminary data.</text>
</comment>
<organism evidence="2 3">
    <name type="scientific">Polyplosphaeria fusca</name>
    <dbReference type="NCBI Taxonomy" id="682080"/>
    <lineage>
        <taxon>Eukaryota</taxon>
        <taxon>Fungi</taxon>
        <taxon>Dikarya</taxon>
        <taxon>Ascomycota</taxon>
        <taxon>Pezizomycotina</taxon>
        <taxon>Dothideomycetes</taxon>
        <taxon>Pleosporomycetidae</taxon>
        <taxon>Pleosporales</taxon>
        <taxon>Tetraplosphaeriaceae</taxon>
        <taxon>Polyplosphaeria</taxon>
    </lineage>
</organism>
<accession>A0A9P4RBQ3</accession>
<feature type="compositionally biased region" description="Polar residues" evidence="1">
    <location>
        <begin position="455"/>
        <end position="464"/>
    </location>
</feature>
<reference evidence="2" key="1">
    <citation type="journal article" date="2020" name="Stud. Mycol.">
        <title>101 Dothideomycetes genomes: a test case for predicting lifestyles and emergence of pathogens.</title>
        <authorList>
            <person name="Haridas S."/>
            <person name="Albert R."/>
            <person name="Binder M."/>
            <person name="Bloem J."/>
            <person name="Labutti K."/>
            <person name="Salamov A."/>
            <person name="Andreopoulos B."/>
            <person name="Baker S."/>
            <person name="Barry K."/>
            <person name="Bills G."/>
            <person name="Bluhm B."/>
            <person name="Cannon C."/>
            <person name="Castanera R."/>
            <person name="Culley D."/>
            <person name="Daum C."/>
            <person name="Ezra D."/>
            <person name="Gonzalez J."/>
            <person name="Henrissat B."/>
            <person name="Kuo A."/>
            <person name="Liang C."/>
            <person name="Lipzen A."/>
            <person name="Lutzoni F."/>
            <person name="Magnuson J."/>
            <person name="Mondo S."/>
            <person name="Nolan M."/>
            <person name="Ohm R."/>
            <person name="Pangilinan J."/>
            <person name="Park H.-J."/>
            <person name="Ramirez L."/>
            <person name="Alfaro M."/>
            <person name="Sun H."/>
            <person name="Tritt A."/>
            <person name="Yoshinaga Y."/>
            <person name="Zwiers L.-H."/>
            <person name="Turgeon B."/>
            <person name="Goodwin S."/>
            <person name="Spatafora J."/>
            <person name="Crous P."/>
            <person name="Grigoriev I."/>
        </authorList>
    </citation>
    <scope>NUCLEOTIDE SEQUENCE</scope>
    <source>
        <strain evidence="2">CBS 125425</strain>
    </source>
</reference>
<gene>
    <name evidence="2" type="ORF">EJ04DRAFT_558586</name>
</gene>
<protein>
    <recommendedName>
        <fullName evidence="4">YDG domain-containing protein</fullName>
    </recommendedName>
</protein>
<sequence length="722" mass="80103">MALLTSLADDLSRARLKQLTAWIRDDLDPIIAQEGPESLRSDDVLSLHEFFLALREPNSITVLDLRATGIHRAVMEISGIATRWPSRLADDCDRVITAWTAKFGRLDRVYPFMYGRGGRLEGIASMGEFSKGALLARWRTTCPEMLMPARSHRHGDLGFKAGDWWINALFAHHAGIIDLENIEGGICHDTHGAYAVLLKENSEVNQITDTSFVYCPRQEDKGKYRLTAAIFKSRRPVRILRSHGLNSVLGPKAGVRYEGLYRVKGWKILPMRGRSDASQPDDRPGDVNFYIEFEREDITPLIEVFRHPLAAQLDDYAEYKRLRRAFRDQKMTIECPRIDIGSLHTPIPSLAKSASPVPSKDYLQGAQPSPALSRRTTFKVSTTKTVSMFLPLSRSPEPPRSLASSSETSATRDESASRTKQTQLLPWQSRAEHSESHVKQSNSSPDDTVGKMPSHGSSQRSHPTQDAPFLDIKEVAPWVDLEKDDAHGHESNPTGRPAQGPSRRATSADTSAPNPSHNIGDDKKGRVKPIFTFRAKPSHGIMPRSRNPLAKLFDGVKEDESLQMEDYFSYKGSNEAVFQRAKSLSQRPPRPLSSRRKRASSTSEAACMQSPVPFRPISPASPLIGDRRHAVCVAGSDSSAFFAFRGLGDYRFEAKCADYEPALQAFISAPRPAAPGGISPKTCGARRGRDEDVEGERVKESAAAAALRAVSEGQPRFRNPFE</sequence>
<dbReference type="InterPro" id="IPR036987">
    <property type="entry name" value="SRA-YDG_sf"/>
</dbReference>
<dbReference type="Proteomes" id="UP000799444">
    <property type="component" value="Unassembled WGS sequence"/>
</dbReference>
<evidence type="ECO:0000313" key="2">
    <source>
        <dbReference type="EMBL" id="KAF2740588.1"/>
    </source>
</evidence>
<evidence type="ECO:0008006" key="4">
    <source>
        <dbReference type="Google" id="ProtNLM"/>
    </source>
</evidence>
<proteinExistence type="predicted"/>
<dbReference type="SUPFAM" id="SSF88697">
    <property type="entry name" value="PUA domain-like"/>
    <property type="match status" value="1"/>
</dbReference>
<name>A0A9P4RBQ3_9PLEO</name>
<dbReference type="InterPro" id="IPR015947">
    <property type="entry name" value="PUA-like_sf"/>
</dbReference>
<feature type="compositionally biased region" description="Polar residues" evidence="1">
    <location>
        <begin position="504"/>
        <end position="517"/>
    </location>
</feature>
<evidence type="ECO:0000256" key="1">
    <source>
        <dbReference type="SAM" id="MobiDB-lite"/>
    </source>
</evidence>
<feature type="region of interest" description="Disordered" evidence="1">
    <location>
        <begin position="484"/>
        <end position="524"/>
    </location>
</feature>
<dbReference type="OrthoDB" id="3244603at2759"/>
<feature type="region of interest" description="Disordered" evidence="1">
    <location>
        <begin position="581"/>
        <end position="612"/>
    </location>
</feature>
<feature type="region of interest" description="Disordered" evidence="1">
    <location>
        <begin position="674"/>
        <end position="695"/>
    </location>
</feature>
<dbReference type="AlphaFoldDB" id="A0A9P4RBQ3"/>
<feature type="region of interest" description="Disordered" evidence="1">
    <location>
        <begin position="345"/>
        <end position="470"/>
    </location>
</feature>
<dbReference type="Gene3D" id="2.30.280.10">
    <property type="entry name" value="SRA-YDG"/>
    <property type="match status" value="1"/>
</dbReference>
<evidence type="ECO:0000313" key="3">
    <source>
        <dbReference type="Proteomes" id="UP000799444"/>
    </source>
</evidence>
<keyword evidence="3" id="KW-1185">Reference proteome</keyword>